<gene>
    <name evidence="2" type="ORF">ColLi_04963</name>
</gene>
<comment type="caution">
    <text evidence="2">The sequence shown here is derived from an EMBL/GenBank/DDBJ whole genome shotgun (WGS) entry which is preliminary data.</text>
</comment>
<dbReference type="Gene3D" id="1.25.40.10">
    <property type="entry name" value="Tetratricopeptide repeat domain"/>
    <property type="match status" value="2"/>
</dbReference>
<dbReference type="Gene3D" id="3.40.50.300">
    <property type="entry name" value="P-loop containing nucleotide triphosphate hydrolases"/>
    <property type="match status" value="1"/>
</dbReference>
<organism evidence="2 3">
    <name type="scientific">Colletotrichum liriopes</name>
    <dbReference type="NCBI Taxonomy" id="708192"/>
    <lineage>
        <taxon>Eukaryota</taxon>
        <taxon>Fungi</taxon>
        <taxon>Dikarya</taxon>
        <taxon>Ascomycota</taxon>
        <taxon>Pezizomycotina</taxon>
        <taxon>Sordariomycetes</taxon>
        <taxon>Hypocreomycetidae</taxon>
        <taxon>Glomerellales</taxon>
        <taxon>Glomerellaceae</taxon>
        <taxon>Colletotrichum</taxon>
        <taxon>Colletotrichum spaethianum species complex</taxon>
    </lineage>
</organism>
<feature type="region of interest" description="Disordered" evidence="1">
    <location>
        <begin position="332"/>
        <end position="362"/>
    </location>
</feature>
<evidence type="ECO:0000256" key="1">
    <source>
        <dbReference type="SAM" id="MobiDB-lite"/>
    </source>
</evidence>
<dbReference type="PANTHER" id="PTHR46082:SF6">
    <property type="entry name" value="AAA+ ATPASE DOMAIN-CONTAINING PROTEIN-RELATED"/>
    <property type="match status" value="1"/>
</dbReference>
<dbReference type="Proteomes" id="UP001055172">
    <property type="component" value="Unassembled WGS sequence"/>
</dbReference>
<dbReference type="PANTHER" id="PTHR46082">
    <property type="entry name" value="ATP/GTP-BINDING PROTEIN-RELATED"/>
    <property type="match status" value="1"/>
</dbReference>
<name>A0AA37GK67_9PEZI</name>
<dbReference type="SUPFAM" id="SSF52540">
    <property type="entry name" value="P-loop containing nucleoside triphosphate hydrolases"/>
    <property type="match status" value="1"/>
</dbReference>
<dbReference type="InterPro" id="IPR027417">
    <property type="entry name" value="P-loop_NTPase"/>
</dbReference>
<keyword evidence="3" id="KW-1185">Reference proteome</keyword>
<proteinExistence type="predicted"/>
<protein>
    <submittedName>
        <fullName evidence="2">Kinesin light chain</fullName>
    </submittedName>
</protein>
<dbReference type="SUPFAM" id="SSF48452">
    <property type="entry name" value="TPR-like"/>
    <property type="match status" value="1"/>
</dbReference>
<evidence type="ECO:0000313" key="3">
    <source>
        <dbReference type="Proteomes" id="UP001055172"/>
    </source>
</evidence>
<dbReference type="InterPro" id="IPR011990">
    <property type="entry name" value="TPR-like_helical_dom_sf"/>
</dbReference>
<dbReference type="InterPro" id="IPR053137">
    <property type="entry name" value="NLR-like"/>
</dbReference>
<dbReference type="Pfam" id="PF13374">
    <property type="entry name" value="TPR_10"/>
    <property type="match status" value="4"/>
</dbReference>
<feature type="compositionally biased region" description="Basic and acidic residues" evidence="1">
    <location>
        <begin position="351"/>
        <end position="361"/>
    </location>
</feature>
<dbReference type="EMBL" id="BPPX01000008">
    <property type="protein sequence ID" value="GJC82125.1"/>
    <property type="molecule type" value="Genomic_DNA"/>
</dbReference>
<evidence type="ECO:0000313" key="2">
    <source>
        <dbReference type="EMBL" id="GJC82125.1"/>
    </source>
</evidence>
<reference evidence="2 3" key="1">
    <citation type="submission" date="2021-07" db="EMBL/GenBank/DDBJ databases">
        <title>Genome data of Colletotrichum spaethianum.</title>
        <authorList>
            <person name="Utami Y.D."/>
            <person name="Hiruma K."/>
        </authorList>
    </citation>
    <scope>NUCLEOTIDE SEQUENCE [LARGE SCALE GENOMIC DNA]</scope>
    <source>
        <strain evidence="2 3">MAFF 242679</strain>
    </source>
</reference>
<sequence>MAEAPLVMPGNFSNSGYGVLNAALDGGTQYNNNDGGNQYNFETQRIETQNIGTQNIGTHHHYPKKALEYVHSLSKSESKGSPPTWIFWVRATTRAHILADFAKIAGVVKLSGRDEAGVDIIGLVCKWLGEEENSPWVMVFDGADDAESFSAEHSSPESAPLRDLLRYRTYGSIIITTRDREVAKNLFMHDDRRCIIEVKAMSQSHAIELLGRKMKTTSTREEIVAKQRELVDQLDRIPLAITQAASYITEELEDEAMTSDPCETMSTYLDELRQLRKDIVLYDGGNPRRYEKDNSVFITWQRSFDRIQQRNPFAADVLCSMSFFDRSAIDQSDVESMTEREPGQAEMVQRGLEEASAKENDNANDFEATTSTQRNAKPISILIAYSLVKKEAKVDKSVYTMHRLVQKATRYWLEVEGRLDPIQARHNQRLAKRFPEPRFHNWEACGRLYLHAKELMHHKPKPEYTEALQDWARVLCRAGDYAVQRAISVADSEVLQREAMDTMEKTLGRDHRETLDSGSSLARALAAKGDLAGAELLYREIYKTSVRGLGEGDRDTLSAMGNLANICILRRNYEEAERLVKNALKLGETSLDDNDPDVLNREATLTNIYMGTMRYDEAKDQAERIARQHKSRHGPEHPDTIASDANVASTYAMVGMFYEAEELQKEIVERSQKSLGEKHRETLVYMANLAYFTLSTRKMREVVKLSAEVLGEDHHTTVSRAEVLGLMERAGMFASFRWFCAVRAAKLQRMSQDNPAVSNCILVSMFVAYSSWVYLKFIR</sequence>
<accession>A0AA37GK67</accession>
<dbReference type="AlphaFoldDB" id="A0AA37GK67"/>